<dbReference type="InterPro" id="IPR009057">
    <property type="entry name" value="Homeodomain-like_sf"/>
</dbReference>
<dbReference type="InterPro" id="IPR018062">
    <property type="entry name" value="HTH_AraC-typ_CS"/>
</dbReference>
<dbReference type="HOGENOM" id="CLU_041408_2_0_6"/>
<dbReference type="PROSITE" id="PS01124">
    <property type="entry name" value="HTH_ARAC_FAMILY_2"/>
    <property type="match status" value="1"/>
</dbReference>
<dbReference type="EMBL" id="CP000282">
    <property type="protein sequence ID" value="ABD81751.1"/>
    <property type="molecule type" value="Genomic_DNA"/>
</dbReference>
<feature type="transmembrane region" description="Helical" evidence="4">
    <location>
        <begin position="153"/>
        <end position="175"/>
    </location>
</feature>
<keyword evidence="3" id="KW-0804">Transcription</keyword>
<keyword evidence="7" id="KW-1185">Reference proteome</keyword>
<dbReference type="KEGG" id="sde:Sde_2491"/>
<feature type="transmembrane region" description="Helical" evidence="4">
    <location>
        <begin position="16"/>
        <end position="33"/>
    </location>
</feature>
<dbReference type="SUPFAM" id="SSF46689">
    <property type="entry name" value="Homeodomain-like"/>
    <property type="match status" value="1"/>
</dbReference>
<dbReference type="GeneID" id="98614149"/>
<feature type="domain" description="HTH araC/xylS-type" evidence="5">
    <location>
        <begin position="282"/>
        <end position="384"/>
    </location>
</feature>
<evidence type="ECO:0000256" key="4">
    <source>
        <dbReference type="SAM" id="Phobius"/>
    </source>
</evidence>
<dbReference type="Gene3D" id="1.10.10.60">
    <property type="entry name" value="Homeodomain-like"/>
    <property type="match status" value="2"/>
</dbReference>
<dbReference type="eggNOG" id="COG2207">
    <property type="taxonomic scope" value="Bacteria"/>
</dbReference>
<evidence type="ECO:0000313" key="7">
    <source>
        <dbReference type="Proteomes" id="UP000001947"/>
    </source>
</evidence>
<gene>
    <name evidence="6" type="ordered locus">Sde_2491</name>
</gene>
<evidence type="ECO:0000256" key="3">
    <source>
        <dbReference type="ARBA" id="ARBA00023163"/>
    </source>
</evidence>
<dbReference type="PANTHER" id="PTHR43280:SF29">
    <property type="entry name" value="ARAC-FAMILY TRANSCRIPTIONAL REGULATOR"/>
    <property type="match status" value="1"/>
</dbReference>
<keyword evidence="1" id="KW-0805">Transcription regulation</keyword>
<feature type="transmembrane region" description="Helical" evidence="4">
    <location>
        <begin position="229"/>
        <end position="249"/>
    </location>
</feature>
<evidence type="ECO:0000256" key="2">
    <source>
        <dbReference type="ARBA" id="ARBA00023125"/>
    </source>
</evidence>
<keyword evidence="2" id="KW-0238">DNA-binding</keyword>
<dbReference type="InterPro" id="IPR020449">
    <property type="entry name" value="Tscrpt_reg_AraC-type_HTH"/>
</dbReference>
<feature type="transmembrane region" description="Helical" evidence="4">
    <location>
        <begin position="114"/>
        <end position="133"/>
    </location>
</feature>
<dbReference type="PRINTS" id="PR00032">
    <property type="entry name" value="HTHARAC"/>
</dbReference>
<accession>Q21HS8</accession>
<dbReference type="SMART" id="SM00342">
    <property type="entry name" value="HTH_ARAC"/>
    <property type="match status" value="1"/>
</dbReference>
<reference evidence="6 7" key="1">
    <citation type="journal article" date="2008" name="PLoS Genet.">
        <title>Complete genome sequence of the complex carbohydrate-degrading marine bacterium, Saccharophagus degradans strain 2-40 T.</title>
        <authorList>
            <person name="Weiner R.M."/>
            <person name="Taylor L.E.II."/>
            <person name="Henrissat B."/>
            <person name="Hauser L."/>
            <person name="Land M."/>
            <person name="Coutinho P.M."/>
            <person name="Rancurel C."/>
            <person name="Saunders E.H."/>
            <person name="Longmire A.G."/>
            <person name="Zhang H."/>
            <person name="Bayer E.A."/>
            <person name="Gilbert H.J."/>
            <person name="Larimer F."/>
            <person name="Zhulin I.B."/>
            <person name="Ekborg N.A."/>
            <person name="Lamed R."/>
            <person name="Richardson P.M."/>
            <person name="Borovok I."/>
            <person name="Hutcheson S."/>
        </authorList>
    </citation>
    <scope>NUCLEOTIDE SEQUENCE [LARGE SCALE GENOMIC DNA]</scope>
    <source>
        <strain evidence="7">2-40 / ATCC 43961 / DSM 17024</strain>
    </source>
</reference>
<keyword evidence="4" id="KW-1133">Transmembrane helix</keyword>
<dbReference type="Pfam" id="PF12833">
    <property type="entry name" value="HTH_18"/>
    <property type="match status" value="1"/>
</dbReference>
<evidence type="ECO:0000313" key="6">
    <source>
        <dbReference type="EMBL" id="ABD81751.1"/>
    </source>
</evidence>
<feature type="transmembrane region" description="Helical" evidence="4">
    <location>
        <begin position="45"/>
        <end position="64"/>
    </location>
</feature>
<keyword evidence="4" id="KW-0472">Membrane</keyword>
<evidence type="ECO:0000256" key="1">
    <source>
        <dbReference type="ARBA" id="ARBA00023015"/>
    </source>
</evidence>
<name>Q21HS8_SACD2</name>
<dbReference type="GO" id="GO:0043565">
    <property type="term" value="F:sequence-specific DNA binding"/>
    <property type="evidence" value="ECO:0007669"/>
    <property type="project" value="InterPro"/>
</dbReference>
<dbReference type="AlphaFoldDB" id="Q21HS8"/>
<dbReference type="PROSITE" id="PS00041">
    <property type="entry name" value="HTH_ARAC_FAMILY_1"/>
    <property type="match status" value="1"/>
</dbReference>
<evidence type="ECO:0000259" key="5">
    <source>
        <dbReference type="PROSITE" id="PS01124"/>
    </source>
</evidence>
<organism evidence="6 7">
    <name type="scientific">Saccharophagus degradans (strain 2-40 / ATCC 43961 / DSM 17024)</name>
    <dbReference type="NCBI Taxonomy" id="203122"/>
    <lineage>
        <taxon>Bacteria</taxon>
        <taxon>Pseudomonadati</taxon>
        <taxon>Pseudomonadota</taxon>
        <taxon>Gammaproteobacteria</taxon>
        <taxon>Cellvibrionales</taxon>
        <taxon>Cellvibrionaceae</taxon>
        <taxon>Saccharophagus</taxon>
    </lineage>
</organism>
<dbReference type="STRING" id="203122.Sde_2491"/>
<dbReference type="PANTHER" id="PTHR43280">
    <property type="entry name" value="ARAC-FAMILY TRANSCRIPTIONAL REGULATOR"/>
    <property type="match status" value="1"/>
</dbReference>
<proteinExistence type="predicted"/>
<dbReference type="RefSeq" id="WP_011468968.1">
    <property type="nucleotide sequence ID" value="NC_007912.1"/>
</dbReference>
<protein>
    <submittedName>
        <fullName evidence="6">Transcriptional regulator, AraC family</fullName>
    </submittedName>
</protein>
<sequence>MNQIAHDTLLFNLHDLILLMAVGQYVLLAVLLFCTRKQTEKSSYLLCAFLLLNAAQSVDTLIIWSDQLRLLTLNWHPNLFFWGHIGVWLQGPLLYLYVASVLYKDFRFKPTDALHLLPAITVTGLLVNAYYSLPKAEQIQGMQNLQFMWTPLMGNLTTLRYLSVVAYGAWCLFALARYRKQLRHQYANLEVSERSWLTWVVLGVVLIASWALVVHLIGNNIEHTLSNFMGIGGNYFSFIFVNSLVFTSIRYTHLFDGLSSTQPVSAEEPTAEEKGFKDEHILRIQNYMQQHKPYLDNNINLEHLAQKVSLPERTLSRIVNQHFNKNFFEFINTYRIDEAKKLLKQDKTKAIIDVLAEAGFSSKSTFNSIFKQQVGMTPSQYRKLE</sequence>
<dbReference type="InterPro" id="IPR018060">
    <property type="entry name" value="HTH_AraC"/>
</dbReference>
<keyword evidence="4" id="KW-0812">Transmembrane</keyword>
<dbReference type="Proteomes" id="UP000001947">
    <property type="component" value="Chromosome"/>
</dbReference>
<feature type="transmembrane region" description="Helical" evidence="4">
    <location>
        <begin position="79"/>
        <end position="102"/>
    </location>
</feature>
<dbReference type="GO" id="GO:0003700">
    <property type="term" value="F:DNA-binding transcription factor activity"/>
    <property type="evidence" value="ECO:0007669"/>
    <property type="project" value="InterPro"/>
</dbReference>
<feature type="transmembrane region" description="Helical" evidence="4">
    <location>
        <begin position="196"/>
        <end position="217"/>
    </location>
</feature>